<name>A0A0N0BKI8_9HYME</name>
<dbReference type="EMBL" id="KQ435699">
    <property type="protein sequence ID" value="KOX80634.1"/>
    <property type="molecule type" value="Genomic_DNA"/>
</dbReference>
<evidence type="ECO:0000256" key="1">
    <source>
        <dbReference type="SAM" id="MobiDB-lite"/>
    </source>
</evidence>
<evidence type="ECO:0000313" key="2">
    <source>
        <dbReference type="EMBL" id="KOX80634.1"/>
    </source>
</evidence>
<feature type="compositionally biased region" description="Basic and acidic residues" evidence="1">
    <location>
        <begin position="1"/>
        <end position="11"/>
    </location>
</feature>
<dbReference type="Proteomes" id="UP000053105">
    <property type="component" value="Unassembled WGS sequence"/>
</dbReference>
<proteinExistence type="predicted"/>
<reference evidence="2 3" key="1">
    <citation type="submission" date="2015-07" db="EMBL/GenBank/DDBJ databases">
        <title>The genome of Melipona quadrifasciata.</title>
        <authorList>
            <person name="Pan H."/>
            <person name="Kapheim K."/>
        </authorList>
    </citation>
    <scope>NUCLEOTIDE SEQUENCE [LARGE SCALE GENOMIC DNA]</scope>
    <source>
        <strain evidence="2">0111107301</strain>
        <tissue evidence="2">Whole body</tissue>
    </source>
</reference>
<accession>A0A0N0BKI8</accession>
<organism evidence="2 3">
    <name type="scientific">Melipona quadrifasciata</name>
    <dbReference type="NCBI Taxonomy" id="166423"/>
    <lineage>
        <taxon>Eukaryota</taxon>
        <taxon>Metazoa</taxon>
        <taxon>Ecdysozoa</taxon>
        <taxon>Arthropoda</taxon>
        <taxon>Hexapoda</taxon>
        <taxon>Insecta</taxon>
        <taxon>Pterygota</taxon>
        <taxon>Neoptera</taxon>
        <taxon>Endopterygota</taxon>
        <taxon>Hymenoptera</taxon>
        <taxon>Apocrita</taxon>
        <taxon>Aculeata</taxon>
        <taxon>Apoidea</taxon>
        <taxon>Anthophila</taxon>
        <taxon>Apidae</taxon>
        <taxon>Melipona</taxon>
    </lineage>
</organism>
<gene>
    <name evidence="2" type="ORF">WN51_05489</name>
</gene>
<feature type="region of interest" description="Disordered" evidence="1">
    <location>
        <begin position="1"/>
        <end position="22"/>
    </location>
</feature>
<keyword evidence="3" id="KW-1185">Reference proteome</keyword>
<sequence length="328" mass="37352">MKFAGSDEHQRRPNGSQNTTEDAATIGKNILEQIGEGIKTLKGAGGAYRIRSTGWKRWERSRQLVPIRNSPWKFLYRGVGSGALLAIENNKSLFCFMSQVRPCFNERRVRFNKQQDEDNAASHNAALWYAEETNLFVMGRRALRYEERRSHRMKTLALVLAFPEFSFKDEIAPDGTSKVMHLVDSNVKIVSSDVSFHSHLNAAFGKQARERQQFLQQEDDLKISKLTNVQPGYLILNIRMSIISIESNELFSTSRRFVSHLPALSSPALSQEQIYTVQTPLDISYTPKCRLPSCLTQSRHTRVAITELRPAQHHPEIARSTVVVNTTY</sequence>
<evidence type="ECO:0000313" key="3">
    <source>
        <dbReference type="Proteomes" id="UP000053105"/>
    </source>
</evidence>
<feature type="compositionally biased region" description="Polar residues" evidence="1">
    <location>
        <begin position="13"/>
        <end position="22"/>
    </location>
</feature>
<protein>
    <submittedName>
        <fullName evidence="2">Uncharacterized protein</fullName>
    </submittedName>
</protein>
<dbReference type="AlphaFoldDB" id="A0A0N0BKI8"/>